<evidence type="ECO:0000256" key="4">
    <source>
        <dbReference type="ARBA" id="ARBA00023015"/>
    </source>
</evidence>
<dbReference type="FunFam" id="1.10.10.60:FF:000084">
    <property type="entry name" value="Homeobox protein Hox-D13"/>
    <property type="match status" value="1"/>
</dbReference>
<evidence type="ECO:0000256" key="7">
    <source>
        <dbReference type="ARBA" id="ARBA00023163"/>
    </source>
</evidence>
<dbReference type="OrthoDB" id="6159439at2759"/>
<comment type="similarity">
    <text evidence="2">Belongs to the Abd-B homeobox family.</text>
</comment>
<keyword evidence="7" id="KW-0804">Transcription</keyword>
<dbReference type="PANTHER" id="PTHR45804">
    <property type="entry name" value="SEGMENTATION PROTEIN FUSHI TARAZU-LIKE PROTEIN"/>
    <property type="match status" value="1"/>
</dbReference>
<reference evidence="12" key="2">
    <citation type="submission" date="2025-09" db="UniProtKB">
        <authorList>
            <consortium name="Ensembl"/>
        </authorList>
    </citation>
    <scope>IDENTIFICATION</scope>
</reference>
<dbReference type="PANTHER" id="PTHR45804:SF3">
    <property type="entry name" value="HOMEOBOX PROTEIN HOX-A13"/>
    <property type="match status" value="1"/>
</dbReference>
<evidence type="ECO:0000259" key="11">
    <source>
        <dbReference type="PROSITE" id="PS50071"/>
    </source>
</evidence>
<dbReference type="InterPro" id="IPR022067">
    <property type="entry name" value="HoxA13_N"/>
</dbReference>
<dbReference type="InterPro" id="IPR017970">
    <property type="entry name" value="Homeobox_CS"/>
</dbReference>
<keyword evidence="13" id="KW-1185">Reference proteome</keyword>
<keyword evidence="6 9" id="KW-0371">Homeobox</keyword>
<dbReference type="InParanoid" id="A0A674DI75"/>
<protein>
    <submittedName>
        <fullName evidence="12">Homeobox D13</fullName>
    </submittedName>
</protein>
<evidence type="ECO:0000256" key="3">
    <source>
        <dbReference type="ARBA" id="ARBA00022473"/>
    </source>
</evidence>
<dbReference type="GO" id="GO:0003677">
    <property type="term" value="F:DNA binding"/>
    <property type="evidence" value="ECO:0007669"/>
    <property type="project" value="UniProtKB-UniRule"/>
</dbReference>
<feature type="domain" description="Homeobox" evidence="11">
    <location>
        <begin position="211"/>
        <end position="271"/>
    </location>
</feature>
<dbReference type="GO" id="GO:0005634">
    <property type="term" value="C:nucleus"/>
    <property type="evidence" value="ECO:0007669"/>
    <property type="project" value="UniProtKB-SubCell"/>
</dbReference>
<dbReference type="OMA" id="AVMNQPD"/>
<dbReference type="PROSITE" id="PS00027">
    <property type="entry name" value="HOMEOBOX_1"/>
    <property type="match status" value="1"/>
</dbReference>
<sequence length="282" mass="32204">MEGLGDSITSVHRSSFYSSAPRTNPSRSVPGVTVYTISDKPNSFDLESLKPYSPLSTVARNASLTFGCHLGSSCYGCTIPDSNLFQQGVMKPTSRASLFGHSSDKPMHFSGFSSSNIHCSEMQSRLKDFGNVYQGYTCLYPRIPGYIDVPVETRAGPGDPRHEDIQQLNWASSWSDPLYYAREQKQGSQFWKSSLTEEAVMNQPDVCTSYRRRRKKRVPYTKLQLKELEREYTICKFITKEKRQRIASSTILSERQVTIWFQNRRVKNKKLISKDRDLETFS</sequence>
<dbReference type="GO" id="GO:0000981">
    <property type="term" value="F:DNA-binding transcription factor activity, RNA polymerase II-specific"/>
    <property type="evidence" value="ECO:0007669"/>
    <property type="project" value="InterPro"/>
</dbReference>
<reference evidence="12" key="1">
    <citation type="submission" date="2025-08" db="UniProtKB">
        <authorList>
            <consortium name="Ensembl"/>
        </authorList>
    </citation>
    <scope>IDENTIFICATION</scope>
</reference>
<dbReference type="PROSITE" id="PS50071">
    <property type="entry name" value="HOMEOBOX_2"/>
    <property type="match status" value="1"/>
</dbReference>
<dbReference type="Proteomes" id="UP000472277">
    <property type="component" value="Chromosome 24"/>
</dbReference>
<dbReference type="Pfam" id="PF00046">
    <property type="entry name" value="Homeodomain"/>
    <property type="match status" value="1"/>
</dbReference>
<evidence type="ECO:0000256" key="5">
    <source>
        <dbReference type="ARBA" id="ARBA00023125"/>
    </source>
</evidence>
<accession>A0A674DI75</accession>
<dbReference type="InterPro" id="IPR009057">
    <property type="entry name" value="Homeodomain-like_sf"/>
</dbReference>
<keyword evidence="3" id="KW-0217">Developmental protein</keyword>
<dbReference type="GO" id="GO:0000122">
    <property type="term" value="P:negative regulation of transcription by RNA polymerase II"/>
    <property type="evidence" value="ECO:0007669"/>
    <property type="project" value="UniProtKB-ARBA"/>
</dbReference>
<evidence type="ECO:0000256" key="10">
    <source>
        <dbReference type="RuleBase" id="RU000682"/>
    </source>
</evidence>
<dbReference type="AlphaFoldDB" id="A0A674DI75"/>
<dbReference type="Pfam" id="PF12284">
    <property type="entry name" value="HoxA13_N"/>
    <property type="match status" value="1"/>
</dbReference>
<evidence type="ECO:0000313" key="12">
    <source>
        <dbReference type="Ensembl" id="ENSSTUP00000095388.1"/>
    </source>
</evidence>
<dbReference type="GeneTree" id="ENSGT00940000161457"/>
<evidence type="ECO:0000256" key="2">
    <source>
        <dbReference type="ARBA" id="ARBA00006317"/>
    </source>
</evidence>
<organism evidence="12 13">
    <name type="scientific">Salmo trutta</name>
    <name type="common">Brown trout</name>
    <dbReference type="NCBI Taxonomy" id="8032"/>
    <lineage>
        <taxon>Eukaryota</taxon>
        <taxon>Metazoa</taxon>
        <taxon>Chordata</taxon>
        <taxon>Craniata</taxon>
        <taxon>Vertebrata</taxon>
        <taxon>Euteleostomi</taxon>
        <taxon>Actinopterygii</taxon>
        <taxon>Neopterygii</taxon>
        <taxon>Teleostei</taxon>
        <taxon>Protacanthopterygii</taxon>
        <taxon>Salmoniformes</taxon>
        <taxon>Salmonidae</taxon>
        <taxon>Salmoninae</taxon>
        <taxon>Salmo</taxon>
    </lineage>
</organism>
<name>A0A674DI75_SALTR</name>
<gene>
    <name evidence="12" type="primary">HOXD13</name>
</gene>
<dbReference type="CDD" id="cd00086">
    <property type="entry name" value="homeodomain"/>
    <property type="match status" value="1"/>
</dbReference>
<proteinExistence type="inferred from homology"/>
<evidence type="ECO:0000256" key="1">
    <source>
        <dbReference type="ARBA" id="ARBA00004123"/>
    </source>
</evidence>
<comment type="subcellular location">
    <subcellularLocation>
        <location evidence="1 9 10">Nucleus</location>
    </subcellularLocation>
</comment>
<dbReference type="InterPro" id="IPR051003">
    <property type="entry name" value="AP_axis_regulatory_Homeobox"/>
</dbReference>
<evidence type="ECO:0000313" key="13">
    <source>
        <dbReference type="Proteomes" id="UP000472277"/>
    </source>
</evidence>
<dbReference type="InterPro" id="IPR001356">
    <property type="entry name" value="HD"/>
</dbReference>
<keyword evidence="8 9" id="KW-0539">Nucleus</keyword>
<dbReference type="SMART" id="SM00389">
    <property type="entry name" value="HOX"/>
    <property type="match status" value="1"/>
</dbReference>
<evidence type="ECO:0000256" key="8">
    <source>
        <dbReference type="ARBA" id="ARBA00023242"/>
    </source>
</evidence>
<evidence type="ECO:0000256" key="9">
    <source>
        <dbReference type="PROSITE-ProRule" id="PRU00108"/>
    </source>
</evidence>
<dbReference type="Gene3D" id="1.10.10.60">
    <property type="entry name" value="Homeodomain-like"/>
    <property type="match status" value="1"/>
</dbReference>
<feature type="DNA-binding region" description="Homeobox" evidence="9">
    <location>
        <begin position="213"/>
        <end position="272"/>
    </location>
</feature>
<dbReference type="SUPFAM" id="SSF46689">
    <property type="entry name" value="Homeodomain-like"/>
    <property type="match status" value="1"/>
</dbReference>
<evidence type="ECO:0000256" key="6">
    <source>
        <dbReference type="ARBA" id="ARBA00023155"/>
    </source>
</evidence>
<dbReference type="Ensembl" id="ENSSTUT00000102407.1">
    <property type="protein sequence ID" value="ENSSTUP00000095388.1"/>
    <property type="gene ID" value="ENSSTUG00000042876.1"/>
</dbReference>
<keyword evidence="5 9" id="KW-0238">DNA-binding</keyword>
<keyword evidence="4" id="KW-0805">Transcription regulation</keyword>